<feature type="domain" description="Rib" evidence="5">
    <location>
        <begin position="1620"/>
        <end position="1685"/>
    </location>
</feature>
<dbReference type="GO" id="GO:0030313">
    <property type="term" value="C:cell envelope"/>
    <property type="evidence" value="ECO:0007669"/>
    <property type="project" value="UniProtKB-SubCell"/>
</dbReference>
<dbReference type="Proteomes" id="UP000003807">
    <property type="component" value="Unassembled WGS sequence"/>
</dbReference>
<evidence type="ECO:0000313" key="8">
    <source>
        <dbReference type="Proteomes" id="UP000003807"/>
    </source>
</evidence>
<dbReference type="EMBL" id="AEDP01000028">
    <property type="protein sequence ID" value="EFL54317.1"/>
    <property type="molecule type" value="Genomic_DNA"/>
</dbReference>
<feature type="domain" description="Rib" evidence="5">
    <location>
        <begin position="1061"/>
        <end position="1134"/>
    </location>
</feature>
<dbReference type="RefSeq" id="WP_002839845.1">
    <property type="nucleotide sequence ID" value="NZ_AEDP01000028.1"/>
</dbReference>
<dbReference type="NCBIfam" id="TIGR01168">
    <property type="entry name" value="YSIRK_signal"/>
    <property type="match status" value="1"/>
</dbReference>
<comment type="caution">
    <text evidence="7">The sequence shown here is derived from an EMBL/GenBank/DDBJ whole genome shotgun (WGS) entry which is preliminary data.</text>
</comment>
<feature type="region of interest" description="Disordered" evidence="3">
    <location>
        <begin position="72"/>
        <end position="96"/>
    </location>
</feature>
<dbReference type="InterPro" id="IPR013378">
    <property type="entry name" value="InlB-like_B-rpt"/>
</dbReference>
<dbReference type="InterPro" id="IPR012706">
    <property type="entry name" value="Rib_alpha_Esp_rpt"/>
</dbReference>
<feature type="compositionally biased region" description="Basic and acidic residues" evidence="3">
    <location>
        <begin position="1834"/>
        <end position="1849"/>
    </location>
</feature>
<accession>E1KXC6</accession>
<keyword evidence="4" id="KW-0812">Transmembrane</keyword>
<gene>
    <name evidence="7" type="ORF">HMPREF9289_1875</name>
</gene>
<organism evidence="7 8">
    <name type="scientific">Finegoldia magna BVS033A4</name>
    <dbReference type="NCBI Taxonomy" id="866773"/>
    <lineage>
        <taxon>Bacteria</taxon>
        <taxon>Bacillati</taxon>
        <taxon>Bacillota</taxon>
        <taxon>Tissierellia</taxon>
        <taxon>Tissierellales</taxon>
        <taxon>Peptoniphilaceae</taxon>
        <taxon>Finegoldia</taxon>
    </lineage>
</organism>
<dbReference type="Pfam" id="PF09479">
    <property type="entry name" value="Flg_new"/>
    <property type="match status" value="1"/>
</dbReference>
<feature type="compositionally biased region" description="Polar residues" evidence="3">
    <location>
        <begin position="1850"/>
        <end position="1860"/>
    </location>
</feature>
<feature type="domain" description="Rib" evidence="5">
    <location>
        <begin position="1304"/>
        <end position="1371"/>
    </location>
</feature>
<dbReference type="Pfam" id="PF08428">
    <property type="entry name" value="Rib"/>
    <property type="match status" value="11"/>
</dbReference>
<feature type="region of interest" description="Disordered" evidence="3">
    <location>
        <begin position="1751"/>
        <end position="1869"/>
    </location>
</feature>
<feature type="domain" description="Rib" evidence="5">
    <location>
        <begin position="1463"/>
        <end position="1528"/>
    </location>
</feature>
<feature type="domain" description="Rib" evidence="5">
    <location>
        <begin position="1375"/>
        <end position="1448"/>
    </location>
</feature>
<keyword evidence="4" id="KW-0472">Membrane</keyword>
<evidence type="ECO:0000259" key="6">
    <source>
        <dbReference type="Pfam" id="PF18957"/>
    </source>
</evidence>
<feature type="transmembrane region" description="Helical" evidence="4">
    <location>
        <begin position="29"/>
        <end position="50"/>
    </location>
</feature>
<feature type="domain" description="Rib" evidence="5">
    <location>
        <begin position="903"/>
        <end position="977"/>
    </location>
</feature>
<evidence type="ECO:0000313" key="7">
    <source>
        <dbReference type="EMBL" id="EFL54317.1"/>
    </source>
</evidence>
<name>E1KXC6_FINMA</name>
<keyword evidence="4" id="KW-1133">Transmembrane helix</keyword>
<dbReference type="InterPro" id="IPR005877">
    <property type="entry name" value="YSIRK_signal_dom"/>
</dbReference>
<feature type="domain" description="Long Rib" evidence="6">
    <location>
        <begin position="715"/>
        <end position="809"/>
    </location>
</feature>
<feature type="domain" description="Rib" evidence="5">
    <location>
        <begin position="1218"/>
        <end position="1291"/>
    </location>
</feature>
<evidence type="ECO:0000259" key="5">
    <source>
        <dbReference type="Pfam" id="PF08428"/>
    </source>
</evidence>
<comment type="subcellular location">
    <subcellularLocation>
        <location evidence="1">Cell envelope</location>
    </subcellularLocation>
</comment>
<evidence type="ECO:0000256" key="4">
    <source>
        <dbReference type="SAM" id="Phobius"/>
    </source>
</evidence>
<dbReference type="Gene3D" id="2.60.40.4270">
    <property type="entry name" value="Listeria-Bacteroides repeat domain"/>
    <property type="match status" value="1"/>
</dbReference>
<feature type="compositionally biased region" description="Basic and acidic residues" evidence="3">
    <location>
        <begin position="1774"/>
        <end position="1824"/>
    </location>
</feature>
<evidence type="ECO:0000256" key="1">
    <source>
        <dbReference type="ARBA" id="ARBA00004196"/>
    </source>
</evidence>
<dbReference type="InterPro" id="IPR044055">
    <property type="entry name" value="RibLong"/>
</dbReference>
<dbReference type="NCBIfam" id="NF038186">
    <property type="entry name" value="YPDG_rpt"/>
    <property type="match status" value="1"/>
</dbReference>
<evidence type="ECO:0000256" key="3">
    <source>
        <dbReference type="SAM" id="MobiDB-lite"/>
    </source>
</evidence>
<keyword evidence="2" id="KW-0732">Signal</keyword>
<feature type="domain" description="Rib" evidence="5">
    <location>
        <begin position="1689"/>
        <end position="1751"/>
    </location>
</feature>
<protein>
    <submittedName>
        <fullName evidence="7">Gram-positive signal peptide protein, YSIRK family</fullName>
    </submittedName>
</protein>
<feature type="domain" description="Rib" evidence="5">
    <location>
        <begin position="1147"/>
        <end position="1215"/>
    </location>
</feature>
<dbReference type="Pfam" id="PF18957">
    <property type="entry name" value="RibLong"/>
    <property type="match status" value="1"/>
</dbReference>
<reference evidence="7 8" key="1">
    <citation type="submission" date="2010-08" db="EMBL/GenBank/DDBJ databases">
        <authorList>
            <person name="Durkin A.S."/>
            <person name="Madupu R."/>
            <person name="Torralba M."/>
            <person name="Gillis M."/>
            <person name="Methe B."/>
            <person name="Sutton G."/>
            <person name="Nelson K.E."/>
        </authorList>
    </citation>
    <scope>NUCLEOTIDE SEQUENCE [LARGE SCALE GENOMIC DNA]</scope>
    <source>
        <strain evidence="7 8">BVS033A4</strain>
    </source>
</reference>
<dbReference type="InterPro" id="IPR059115">
    <property type="entry name" value="Rib"/>
</dbReference>
<dbReference type="InterPro" id="IPR042229">
    <property type="entry name" value="Listeria/Bacterioides_rpt_sf"/>
</dbReference>
<dbReference type="NCBIfam" id="TIGR02331">
    <property type="entry name" value="rib_alpha"/>
    <property type="match status" value="5"/>
</dbReference>
<dbReference type="OrthoDB" id="1699183at2"/>
<evidence type="ECO:0000256" key="2">
    <source>
        <dbReference type="ARBA" id="ARBA00022729"/>
    </source>
</evidence>
<feature type="domain" description="Rib" evidence="5">
    <location>
        <begin position="992"/>
        <end position="1057"/>
    </location>
</feature>
<sequence length="2054" mass="228769">MNNKIFGKVIAEKRSKCSSKKPRYALRKLSIGVVSCLIGYAFLIGGNVSFAETDTNSSAQFVKFIEKAEKVENSTKETPEKTPENSENISDEKIDTKKVESANKKELMATENVKETGENPVHKEQFTVVFDANGGKFDTENNTLTVNAGENATFSETPTLAGKIFVGWASSIDATEAQEDILQNITANKTVYAVWKADDKETLKTQDKPIVTATKPEDVSDYLSLNFNASSFMENDGTLHYGKILDKDNNEVENNNEIEGVKTRTYWVLKSATWKDVKDFTDKDGKSVYQNLTANSEDEKHPFLGWSDNSSLDNIVDFKSKFEDKSVIGESAKDGLNFYAKYKTNEYVYYGKTDNSKPAYDSDGYKLNLKKDYKKVTFKIKDEKIGKVYLKEKQKKLIGKDVATKDDGSIKLEDATIGDKEITVFVERKKAKSTIYKDIKVETDSIDKDHQYWYWYRGEVGPSTREDYWDYIIPPSLNGIKDPDEVCFVPLFVTNGQDVTDLCVNAAPQEMPTKGSREKFVRFGLVTLRKEEKINDILREDGKSYFGRTYVVFREFKADFILKKHPPKNPDLVLPTLKEEFKNDYANPHWYDNTKDQKQYYYDDVDLSKVVIYKNKFFTARATKIPVVHKIDEIDESAKYIEGTAEGKGKVWIHINGEYITETRSDSWGRWKFEVKNKIKIKAGNEVRIEFAPDSRTLPASAKFIVKKAKDNVKFTPVYESAVVNPGNTAVINAPKFINDLNKSEAVDQPIAKKYELVDCAEEGIIIDEKTGEITYNTKESDADKTIDLKVKITYLDDTTENVSTTIKINSLDEIINRKENPNAQTPEGYVRVTMKAGEGVQLKQETIYDIKKGLSLAAEYYPEVEINHENKNDYKSPINWTINPGEKIEKSVEIIANATKTQASVNEPIAKEIKILEGESVEAKDLVANSDDLPTDTTFEFKEKPDTKTSGNIDTTIIVKYSDRSVDEVQSKIIVQKQAAVITPIPTVEAIDEIVDYGKTYDLTDNIKNLPNGAKVEDITEKDAINTRKSGNYIGKIKVTFENGATRIVNVKVVVNKSLAETNEPTGKEIKILEGESVEAKDLVANSDDLPDNTTFEFKEKPDTKTAGKLNTTIIVKYSDESVDEVQSKIIVQKQAAVITPIPTVEAADEIVEFGKNYDLTDNIKDLPSGAKVTDITEKDVINTNISGNYIGKIKVTFENGATRVVTVKVIVNKSLAETNEPIGKEIKILEGENVEASELIANKQDLPTDTTFEFKEKPDTKTSGNIDTTIIVKYSDQSVDEVQSKIIVQKQAAIITPIPTVEAADEIVKFGKTYDLTDNIKNLPNGATVTDITEKDAINTSKSGNYIGKIKVTFKNGEARIVNVKVVVNKSLAETNEPTGKEIKILEGENVEAKDLVANSDDLPDNTTFEFKEKPDTKTAGKFDATVIVKYSDGSIDEVQSKIIVQKQAAIITPIPTVEAIDEIVDYGKTYDLTDNITNLPNGAKVTDITEKDAINTSKSGNYIGKIKVTFENGATRVMTVKVVVNKSLAETNEPTGKEIKILEGESVEAKDLVANSDAMPADTTFEFKEKPDTKTAGKIDTTIIVKYSDGSIDEVQSKIIVQKQAAVITPIPTVEAIDEIVEFGKTYDLTDNITNLPNGATVTDITEKDSINTSKSGNYIGKVKVTFENGEARIVNVKVVVNKSLAEKFVPDVKTIEVEAGELSAKKLESAIANLPQDSKLEIKSSAEGKAVVTIKFADGSEKEVEISYKTKENKTEVNPETNDNDENNEEDNKPEKEENPDKEQDKKPEEDEDNKPEKEEDNKPEKEEDNKPEKEEKPGEDLVENPEDNENIKKPEEKIETKPEVNHQTSKTSGKSSIKPGKTTENIVKPNEEGIQIRFEKNNVKTGDKVLLKPIFTDKSGKVINVPMDVEFSLEDNSPSGVKINSKTGELRFDTTGYKAGDRIELIVVTKFRGKTTQIFALFADDSVVKLPEKITSTTTPDFVIKTKVVINIVESENGKSKNISENKSEFTKSNSKSQLPKAGMEVEIANLTLAIVSCAIGAYFTKKKK</sequence>
<feature type="compositionally biased region" description="Basic and acidic residues" evidence="3">
    <location>
        <begin position="1751"/>
        <end position="1761"/>
    </location>
</feature>
<proteinExistence type="predicted"/>
<feature type="domain" description="Rib" evidence="5">
    <location>
        <begin position="1532"/>
        <end position="1605"/>
    </location>
</feature>